<evidence type="ECO:0000259" key="22">
    <source>
        <dbReference type="Pfam" id="PF09311"/>
    </source>
</evidence>
<evidence type="ECO:0000256" key="9">
    <source>
        <dbReference type="ARBA" id="ARBA00022703"/>
    </source>
</evidence>
<dbReference type="PRINTS" id="PR01432">
    <property type="entry name" value="RABAPTIN"/>
</dbReference>
<dbReference type="FunFam" id="1.20.5.340:FF:000022">
    <property type="entry name" value="Rabaptin, RAB GTPase-binding effector protein 1"/>
    <property type="match status" value="1"/>
</dbReference>
<dbReference type="Pfam" id="PF03528">
    <property type="entry name" value="Rabaptin"/>
    <property type="match status" value="1"/>
</dbReference>
<gene>
    <name evidence="23" type="primary">RABEP1</name>
</gene>
<dbReference type="GO" id="GO:0005769">
    <property type="term" value="C:early endosome"/>
    <property type="evidence" value="ECO:0007669"/>
    <property type="project" value="UniProtKB-SubCell"/>
</dbReference>
<feature type="region of interest" description="Disordered" evidence="20">
    <location>
        <begin position="127"/>
        <end position="157"/>
    </location>
</feature>
<evidence type="ECO:0000313" key="24">
    <source>
        <dbReference type="Proteomes" id="UP000291022"/>
    </source>
</evidence>
<dbReference type="GO" id="GO:0008083">
    <property type="term" value="F:growth factor activity"/>
    <property type="evidence" value="ECO:0007669"/>
    <property type="project" value="InterPro"/>
</dbReference>
<reference evidence="23" key="3">
    <citation type="submission" date="2025-09" db="UniProtKB">
        <authorList>
            <consortium name="Ensembl"/>
        </authorList>
    </citation>
    <scope>IDENTIFICATION</scope>
</reference>
<feature type="compositionally biased region" description="Basic and acidic residues" evidence="20">
    <location>
        <begin position="148"/>
        <end position="157"/>
    </location>
</feature>
<dbReference type="PANTHER" id="PTHR31179">
    <property type="entry name" value="RAB GTPASE-BINDING EFFECTOR PROTEIN"/>
    <property type="match status" value="1"/>
</dbReference>
<reference evidence="24" key="1">
    <citation type="submission" date="2016-06" db="EMBL/GenBank/DDBJ databases">
        <title>De novo assembly and RNA-Seq shows season-dependent expression and editing in black bear kidneys.</title>
        <authorList>
            <person name="Korstanje R."/>
            <person name="Srivastava A."/>
            <person name="Sarsani V.K."/>
            <person name="Sheehan S.M."/>
            <person name="Seger R.L."/>
            <person name="Barter M.E."/>
            <person name="Lindqvist C."/>
            <person name="Brody L.C."/>
            <person name="Mullikin J.C."/>
        </authorList>
    </citation>
    <scope>NUCLEOTIDE SEQUENCE [LARGE SCALE GENOMIC DNA]</scope>
</reference>
<dbReference type="GO" id="GO:0006897">
    <property type="term" value="P:endocytosis"/>
    <property type="evidence" value="ECO:0007669"/>
    <property type="project" value="UniProtKB-KW"/>
</dbReference>
<keyword evidence="13 19" id="KW-0175">Coiled coil</keyword>
<dbReference type="GO" id="GO:0006893">
    <property type="term" value="P:Golgi to plasma membrane transport"/>
    <property type="evidence" value="ECO:0007669"/>
    <property type="project" value="TreeGrafter"/>
</dbReference>
<evidence type="ECO:0000256" key="3">
    <source>
        <dbReference type="ARBA" id="ARBA00004541"/>
    </source>
</evidence>
<dbReference type="GO" id="GO:0030139">
    <property type="term" value="C:endocytic vesicle"/>
    <property type="evidence" value="ECO:0007669"/>
    <property type="project" value="TreeGrafter"/>
</dbReference>
<dbReference type="Ensembl" id="ENSUAMT00000036695.1">
    <property type="protein sequence ID" value="ENSUAMP00000032929.1"/>
    <property type="gene ID" value="ENSUAMG00000024961.1"/>
</dbReference>
<dbReference type="InterPro" id="IPR003914">
    <property type="entry name" value="Rabaptin"/>
</dbReference>
<dbReference type="GO" id="GO:0006915">
    <property type="term" value="P:apoptotic process"/>
    <property type="evidence" value="ECO:0007669"/>
    <property type="project" value="UniProtKB-KW"/>
</dbReference>
<evidence type="ECO:0000256" key="7">
    <source>
        <dbReference type="ARBA" id="ARBA00022553"/>
    </source>
</evidence>
<feature type="coiled-coil region" evidence="19">
    <location>
        <begin position="7"/>
        <end position="98"/>
    </location>
</feature>
<evidence type="ECO:0000256" key="10">
    <source>
        <dbReference type="ARBA" id="ARBA00022753"/>
    </source>
</evidence>
<evidence type="ECO:0000256" key="19">
    <source>
        <dbReference type="SAM" id="Coils"/>
    </source>
</evidence>
<evidence type="ECO:0000256" key="17">
    <source>
        <dbReference type="ARBA" id="ARBA00077424"/>
    </source>
</evidence>
<comment type="similarity">
    <text evidence="4">Belongs to the rabaptin family.</text>
</comment>
<comment type="function">
    <text evidence="15">Rab effector protein acting as linker between gamma-adaptin, RAB4A and RAB5A. Involved in endocytic membrane fusion and membrane trafficking of recycling endosomes. Involved in KCNH1 channels trafficking to and from the cell membrane. Stimulates RABGEF1 mediated nucleotide exchange on RAB5A. Mediates the traffic of PKD1:PKD2 complex from the endoplasmic reticulum through the Golgi to the cilium.</text>
</comment>
<organism evidence="23 24">
    <name type="scientific">Ursus americanus</name>
    <name type="common">American black bear</name>
    <name type="synonym">Euarctos americanus</name>
    <dbReference type="NCBI Taxonomy" id="9643"/>
    <lineage>
        <taxon>Eukaryota</taxon>
        <taxon>Metazoa</taxon>
        <taxon>Chordata</taxon>
        <taxon>Craniata</taxon>
        <taxon>Vertebrata</taxon>
        <taxon>Euteleostomi</taxon>
        <taxon>Mammalia</taxon>
        <taxon>Eutheria</taxon>
        <taxon>Laurasiatheria</taxon>
        <taxon>Carnivora</taxon>
        <taxon>Caniformia</taxon>
        <taxon>Ursidae</taxon>
        <taxon>Ursus</taxon>
    </lineage>
</organism>
<evidence type="ECO:0000256" key="18">
    <source>
        <dbReference type="ARBA" id="ARBA00081948"/>
    </source>
</evidence>
<feature type="domain" description="Rabaptin GTPase-Rab5 binding" evidence="22">
    <location>
        <begin position="345"/>
        <end position="577"/>
    </location>
</feature>
<evidence type="ECO:0000259" key="21">
    <source>
        <dbReference type="Pfam" id="PF03528"/>
    </source>
</evidence>
<evidence type="ECO:0000256" key="6">
    <source>
        <dbReference type="ARBA" id="ARBA00022490"/>
    </source>
</evidence>
<feature type="domain" description="Rabaptin coiled-coil" evidence="21">
    <location>
        <begin position="1"/>
        <end position="307"/>
    </location>
</feature>
<feature type="coiled-coil region" evidence="19">
    <location>
        <begin position="362"/>
        <end position="396"/>
    </location>
</feature>
<feature type="coiled-coil region" evidence="19">
    <location>
        <begin position="433"/>
        <end position="467"/>
    </location>
</feature>
<evidence type="ECO:0000256" key="5">
    <source>
        <dbReference type="ARBA" id="ARBA00022448"/>
    </source>
</evidence>
<protein>
    <recommendedName>
        <fullName evidence="16">Rab GTPase-binding effector protein 1</fullName>
    </recommendedName>
    <alternativeName>
        <fullName evidence="18">Rabaptin-5</fullName>
    </alternativeName>
    <alternativeName>
        <fullName evidence="17">Rabaptin-5alpha</fullName>
    </alternativeName>
</protein>
<keyword evidence="24" id="KW-1185">Reference proteome</keyword>
<keyword evidence="11" id="KW-0653">Protein transport</keyword>
<keyword evidence="9" id="KW-0053">Apoptosis</keyword>
<evidence type="ECO:0000313" key="23">
    <source>
        <dbReference type="Ensembl" id="ENSUAMP00000032929.1"/>
    </source>
</evidence>
<dbReference type="InterPro" id="IPR015390">
    <property type="entry name" value="Rabaptin_Rab5-bd_dom"/>
</dbReference>
<evidence type="ECO:0000256" key="13">
    <source>
        <dbReference type="ARBA" id="ARBA00023054"/>
    </source>
</evidence>
<sequence length="645" mass="73801">MPMEKEIAALKDKLTEAEDKVKELEASKVKELNHYLEAEKSCRTDLEMYVAVLNTQKSVLQEDAEKLRKELHEVCHLLEQERQQHNQLKHTWQKANDQFLESQRLLMRDMQRMEMVLTSEQLRQVEKLKKRDQEEDEQQRFHKRKDHNRTDAEEEAKAPAVCAFAHEESSAQLSNEEERLDSTHGSVHSLDADLLLPSGDPFSKPDTDMFKDGLRRAQSTDSLGTSGSLQSKALGYNYKAKSAGNLDESDFGPLVGADSVSENFDTASLGSLQMPSGFMLTKDQERAIKAMTPEQEETASLLSSVTQGVESAYVSPSGYRLVSETEWNLLQKEVQNAGNKLGRRCDMCSNYERQLQGIQIQEADTRDQVKKLQAMLRQANEQLERTARERQDLEGALKHSAQDAGHQISALVLRAQASEILLEELQQGFSQAKRDAQEQMAVLMQSREQVSEELARLQKENDSLQGKHSLHVSLQQAEDFILPDTVEALRELVLKYRESIVHVRTAAEHTEEKLKAEILFLKEQIQAEQCLKENLEETLQLEIENCKEELAWLPFLSQLEATLREKSQQLEGLQEMKITWKNKKNKAQRLQTELDVSEQVQRDFVKLSQTLQVQLERIRQAGSLERIRAILNDTKLTDINQLPET</sequence>
<dbReference type="GO" id="GO:0005096">
    <property type="term" value="F:GTPase activator activity"/>
    <property type="evidence" value="ECO:0007669"/>
    <property type="project" value="InterPro"/>
</dbReference>
<evidence type="ECO:0000256" key="4">
    <source>
        <dbReference type="ARBA" id="ARBA00006603"/>
    </source>
</evidence>
<dbReference type="SUPFAM" id="SSF103652">
    <property type="entry name" value="G protein-binding domain"/>
    <property type="match status" value="2"/>
</dbReference>
<dbReference type="Gene3D" id="1.20.5.340">
    <property type="match status" value="1"/>
</dbReference>
<keyword evidence="8" id="KW-0254">Endocytosis</keyword>
<evidence type="ECO:0000256" key="1">
    <source>
        <dbReference type="ARBA" id="ARBA00004172"/>
    </source>
</evidence>
<reference evidence="23" key="2">
    <citation type="submission" date="2025-08" db="UniProtKB">
        <authorList>
            <consortium name="Ensembl"/>
        </authorList>
    </citation>
    <scope>IDENTIFICATION</scope>
</reference>
<dbReference type="GO" id="GO:0015031">
    <property type="term" value="P:protein transport"/>
    <property type="evidence" value="ECO:0007669"/>
    <property type="project" value="UniProtKB-KW"/>
</dbReference>
<keyword evidence="12" id="KW-0007">Acetylation</keyword>
<evidence type="ECO:0000256" key="20">
    <source>
        <dbReference type="SAM" id="MobiDB-lite"/>
    </source>
</evidence>
<evidence type="ECO:0000256" key="12">
    <source>
        <dbReference type="ARBA" id="ARBA00022990"/>
    </source>
</evidence>
<keyword evidence="14" id="KW-0968">Cytoplasmic vesicle</keyword>
<keyword evidence="10" id="KW-0967">Endosome</keyword>
<dbReference type="AlphaFoldDB" id="A0A452SK10"/>
<dbReference type="Gene3D" id="1.20.5.730">
    <property type="entry name" value="Single helix bin"/>
    <property type="match status" value="1"/>
</dbReference>
<evidence type="ECO:0000256" key="2">
    <source>
        <dbReference type="ARBA" id="ARBA00004412"/>
    </source>
</evidence>
<feature type="coiled-coil region" evidence="19">
    <location>
        <begin position="504"/>
        <end position="593"/>
    </location>
</feature>
<dbReference type="GeneTree" id="ENSGT00530000063743"/>
<name>A0A452SK10_URSAM</name>
<keyword evidence="5" id="KW-0813">Transport</keyword>
<accession>A0A452SK10</accession>
<dbReference type="FunFam" id="1.20.5.730:FF:000002">
    <property type="entry name" value="Rabaptin, RAB GTPase-binding effector protein 1"/>
    <property type="match status" value="1"/>
</dbReference>
<dbReference type="InterPro" id="IPR018514">
    <property type="entry name" value="Rabaptin_CC"/>
</dbReference>
<evidence type="ECO:0000256" key="15">
    <source>
        <dbReference type="ARBA" id="ARBA00053463"/>
    </source>
</evidence>
<keyword evidence="6" id="KW-0963">Cytoplasm</keyword>
<evidence type="ECO:0000256" key="11">
    <source>
        <dbReference type="ARBA" id="ARBA00022927"/>
    </source>
</evidence>
<evidence type="ECO:0000256" key="14">
    <source>
        <dbReference type="ARBA" id="ARBA00023329"/>
    </source>
</evidence>
<dbReference type="PANTHER" id="PTHR31179:SF5">
    <property type="entry name" value="RAB GTPASE-BINDING EFFECTOR PROTEIN 1"/>
    <property type="match status" value="1"/>
</dbReference>
<dbReference type="Proteomes" id="UP000291022">
    <property type="component" value="Unassembled WGS sequence"/>
</dbReference>
<dbReference type="Pfam" id="PF09311">
    <property type="entry name" value="Rab5-bind"/>
    <property type="match status" value="2"/>
</dbReference>
<comment type="subcellular location">
    <subcellularLocation>
        <location evidence="3">Cytoplasmic vesicle</location>
    </subcellularLocation>
    <subcellularLocation>
        <location evidence="2">Early endosome</location>
    </subcellularLocation>
    <subcellularLocation>
        <location evidence="1">Recycling endosome</location>
    </subcellularLocation>
</comment>
<feature type="domain" description="Rabaptin GTPase-Rab5 binding" evidence="22">
    <location>
        <begin position="581"/>
        <end position="621"/>
    </location>
</feature>
<dbReference type="GO" id="GO:0055037">
    <property type="term" value="C:recycling endosome"/>
    <property type="evidence" value="ECO:0007669"/>
    <property type="project" value="UniProtKB-SubCell"/>
</dbReference>
<evidence type="ECO:0000256" key="16">
    <source>
        <dbReference type="ARBA" id="ARBA00069951"/>
    </source>
</evidence>
<evidence type="ECO:0000256" key="8">
    <source>
        <dbReference type="ARBA" id="ARBA00022583"/>
    </source>
</evidence>
<keyword evidence="7" id="KW-0597">Phosphoprotein</keyword>
<proteinExistence type="inferred from homology"/>